<dbReference type="InterPro" id="IPR002109">
    <property type="entry name" value="Glutaredoxin"/>
</dbReference>
<dbReference type="CDD" id="cd02066">
    <property type="entry name" value="GRX_family"/>
    <property type="match status" value="1"/>
</dbReference>
<evidence type="ECO:0000256" key="2">
    <source>
        <dbReference type="ARBA" id="ARBA00023284"/>
    </source>
</evidence>
<feature type="domain" description="Glutaredoxin" evidence="3">
    <location>
        <begin position="13"/>
        <end position="71"/>
    </location>
</feature>
<organism evidence="4">
    <name type="scientific">viral metagenome</name>
    <dbReference type="NCBI Taxonomy" id="1070528"/>
    <lineage>
        <taxon>unclassified sequences</taxon>
        <taxon>metagenomes</taxon>
        <taxon>organismal metagenomes</taxon>
    </lineage>
</organism>
<name>A0A6C0BJ25_9ZZZZ</name>
<keyword evidence="1" id="KW-1015">Disulfide bond</keyword>
<dbReference type="PANTHER" id="PTHR45694:SF18">
    <property type="entry name" value="GLUTAREDOXIN-1-RELATED"/>
    <property type="match status" value="1"/>
</dbReference>
<dbReference type="PRINTS" id="PR00160">
    <property type="entry name" value="GLUTAREDOXIN"/>
</dbReference>
<proteinExistence type="predicted"/>
<dbReference type="PROSITE" id="PS00195">
    <property type="entry name" value="GLUTAREDOXIN_1"/>
    <property type="match status" value="1"/>
</dbReference>
<protein>
    <recommendedName>
        <fullName evidence="3">Glutaredoxin domain-containing protein</fullName>
    </recommendedName>
</protein>
<dbReference type="GO" id="GO:0005737">
    <property type="term" value="C:cytoplasm"/>
    <property type="evidence" value="ECO:0007669"/>
    <property type="project" value="TreeGrafter"/>
</dbReference>
<dbReference type="InterPro" id="IPR014025">
    <property type="entry name" value="Glutaredoxin_subgr"/>
</dbReference>
<reference evidence="4" key="1">
    <citation type="journal article" date="2020" name="Nature">
        <title>Giant virus diversity and host interactions through global metagenomics.</title>
        <authorList>
            <person name="Schulz F."/>
            <person name="Roux S."/>
            <person name="Paez-Espino D."/>
            <person name="Jungbluth S."/>
            <person name="Walsh D.A."/>
            <person name="Denef V.J."/>
            <person name="McMahon K.D."/>
            <person name="Konstantinidis K.T."/>
            <person name="Eloe-Fadrosh E.A."/>
            <person name="Kyrpides N.C."/>
            <person name="Woyke T."/>
        </authorList>
    </citation>
    <scope>NUCLEOTIDE SEQUENCE</scope>
    <source>
        <strain evidence="4">GVMAG-M-3300013006-15</strain>
    </source>
</reference>
<evidence type="ECO:0000256" key="1">
    <source>
        <dbReference type="ARBA" id="ARBA00023157"/>
    </source>
</evidence>
<keyword evidence="2" id="KW-0676">Redox-active center</keyword>
<dbReference type="Pfam" id="PF00462">
    <property type="entry name" value="Glutaredoxin"/>
    <property type="match status" value="1"/>
</dbReference>
<accession>A0A6C0BJ25</accession>
<dbReference type="GO" id="GO:0015038">
    <property type="term" value="F:glutathione disulfide oxidoreductase activity"/>
    <property type="evidence" value="ECO:0007669"/>
    <property type="project" value="TreeGrafter"/>
</dbReference>
<sequence length="101" mass="11548">MEIKRIIKKNPLVLFGLSYCPYCHKAKKILAPYKPVVKDIDLDKNANGTRKALKKISGMKTFPQIFLKGRLLGGYEETSRKMQTRKVKKSLESLKPSASFF</sequence>
<dbReference type="InterPro" id="IPR036249">
    <property type="entry name" value="Thioredoxin-like_sf"/>
</dbReference>
<dbReference type="EMBL" id="MN739162">
    <property type="protein sequence ID" value="QHS91559.1"/>
    <property type="molecule type" value="Genomic_DNA"/>
</dbReference>
<dbReference type="SUPFAM" id="SSF52833">
    <property type="entry name" value="Thioredoxin-like"/>
    <property type="match status" value="1"/>
</dbReference>
<dbReference type="PANTHER" id="PTHR45694">
    <property type="entry name" value="GLUTAREDOXIN 2"/>
    <property type="match status" value="1"/>
</dbReference>
<dbReference type="InterPro" id="IPR011767">
    <property type="entry name" value="GLR_AS"/>
</dbReference>
<evidence type="ECO:0000259" key="3">
    <source>
        <dbReference type="Pfam" id="PF00462"/>
    </source>
</evidence>
<dbReference type="PROSITE" id="PS51354">
    <property type="entry name" value="GLUTAREDOXIN_2"/>
    <property type="match status" value="1"/>
</dbReference>
<dbReference type="AlphaFoldDB" id="A0A6C0BJ25"/>
<dbReference type="GO" id="GO:0034599">
    <property type="term" value="P:cellular response to oxidative stress"/>
    <property type="evidence" value="ECO:0007669"/>
    <property type="project" value="TreeGrafter"/>
</dbReference>
<dbReference type="Gene3D" id="3.40.30.10">
    <property type="entry name" value="Glutaredoxin"/>
    <property type="match status" value="1"/>
</dbReference>
<evidence type="ECO:0000313" key="4">
    <source>
        <dbReference type="EMBL" id="QHS91559.1"/>
    </source>
</evidence>